<accession>A0A5J4X6U1</accession>
<name>A0A5J4X6U1_9EUKA</name>
<dbReference type="Proteomes" id="UP000324800">
    <property type="component" value="Unassembled WGS sequence"/>
</dbReference>
<protein>
    <submittedName>
        <fullName evidence="1">Uncharacterized protein</fullName>
    </submittedName>
</protein>
<sequence>MHIPPPRLALQLVNADPLITQCVEQYISRQIPLPQELLEFSNMTLFTQTTPQSYKYKIDPETLKYVFVSLMIKSLNEERLVEFFANLLTGDVYVIESVDGRVILSMIQTLQALAVLRLFFIVLALSVLHGLDDEHVCVSFPDSLTQQSRQLTSKKPIEEMKIRSIMMIIGKFL</sequence>
<evidence type="ECO:0000313" key="2">
    <source>
        <dbReference type="Proteomes" id="UP000324800"/>
    </source>
</evidence>
<proteinExistence type="predicted"/>
<comment type="caution">
    <text evidence="1">The sequence shown here is derived from an EMBL/GenBank/DDBJ whole genome shotgun (WGS) entry which is preliminary data.</text>
</comment>
<reference evidence="1 2" key="1">
    <citation type="submission" date="2019-03" db="EMBL/GenBank/DDBJ databases">
        <title>Single cell metagenomics reveals metabolic interactions within the superorganism composed of flagellate Streblomastix strix and complex community of Bacteroidetes bacteria on its surface.</title>
        <authorList>
            <person name="Treitli S.C."/>
            <person name="Kolisko M."/>
            <person name="Husnik F."/>
            <person name="Keeling P."/>
            <person name="Hampl V."/>
        </authorList>
    </citation>
    <scope>NUCLEOTIDE SEQUENCE [LARGE SCALE GENOMIC DNA]</scope>
    <source>
        <strain evidence="1">ST1C</strain>
    </source>
</reference>
<organism evidence="1 2">
    <name type="scientific">Streblomastix strix</name>
    <dbReference type="NCBI Taxonomy" id="222440"/>
    <lineage>
        <taxon>Eukaryota</taxon>
        <taxon>Metamonada</taxon>
        <taxon>Preaxostyla</taxon>
        <taxon>Oxymonadida</taxon>
        <taxon>Streblomastigidae</taxon>
        <taxon>Streblomastix</taxon>
    </lineage>
</organism>
<dbReference type="AlphaFoldDB" id="A0A5J4X6U1"/>
<evidence type="ECO:0000313" key="1">
    <source>
        <dbReference type="EMBL" id="KAA6402920.1"/>
    </source>
</evidence>
<gene>
    <name evidence="1" type="ORF">EZS28_001561</name>
</gene>
<dbReference type="EMBL" id="SNRW01000164">
    <property type="protein sequence ID" value="KAA6402920.1"/>
    <property type="molecule type" value="Genomic_DNA"/>
</dbReference>